<evidence type="ECO:0000313" key="1">
    <source>
        <dbReference type="EMBL" id="MBB4148369.1"/>
    </source>
</evidence>
<keyword evidence="2" id="KW-1185">Reference proteome</keyword>
<proteinExistence type="predicted"/>
<evidence type="ECO:0008006" key="3">
    <source>
        <dbReference type="Google" id="ProtNLM"/>
    </source>
</evidence>
<accession>A0A7W6LQ06</accession>
<sequence>MANDERCKAIGSWTGSATMGVRGVLVLAAATLPLGLGLSAAHAASTTTYAYDALGRLVQASTIGTVNSGVQMNVAYDATDNRMTYQVTGSVDKVVVVPLNGLSVIPIKDD</sequence>
<dbReference type="Gene3D" id="2.180.10.10">
    <property type="entry name" value="RHS repeat-associated core"/>
    <property type="match status" value="1"/>
</dbReference>
<dbReference type="EMBL" id="JACIEU010000008">
    <property type="protein sequence ID" value="MBB4148369.1"/>
    <property type="molecule type" value="Genomic_DNA"/>
</dbReference>
<comment type="caution">
    <text evidence="1">The sequence shown here is derived from an EMBL/GenBank/DDBJ whole genome shotgun (WGS) entry which is preliminary data.</text>
</comment>
<organism evidence="1 2">
    <name type="scientific">Sphingobium scionense</name>
    <dbReference type="NCBI Taxonomy" id="1404341"/>
    <lineage>
        <taxon>Bacteria</taxon>
        <taxon>Pseudomonadati</taxon>
        <taxon>Pseudomonadota</taxon>
        <taxon>Alphaproteobacteria</taxon>
        <taxon>Sphingomonadales</taxon>
        <taxon>Sphingomonadaceae</taxon>
        <taxon>Sphingobium</taxon>
    </lineage>
</organism>
<reference evidence="1 2" key="1">
    <citation type="submission" date="2020-08" db="EMBL/GenBank/DDBJ databases">
        <title>Genomic Encyclopedia of Type Strains, Phase IV (KMG-IV): sequencing the most valuable type-strain genomes for metagenomic binning, comparative biology and taxonomic classification.</title>
        <authorList>
            <person name="Goeker M."/>
        </authorList>
    </citation>
    <scope>NUCLEOTIDE SEQUENCE [LARGE SCALE GENOMIC DNA]</scope>
    <source>
        <strain evidence="1 2">DSM 19371</strain>
    </source>
</reference>
<dbReference type="Proteomes" id="UP000590524">
    <property type="component" value="Unassembled WGS sequence"/>
</dbReference>
<gene>
    <name evidence="1" type="ORF">GGQ90_002152</name>
</gene>
<dbReference type="RefSeq" id="WP_188082133.1">
    <property type="nucleotide sequence ID" value="NZ_JACIEU010000008.1"/>
</dbReference>
<evidence type="ECO:0000313" key="2">
    <source>
        <dbReference type="Proteomes" id="UP000590524"/>
    </source>
</evidence>
<name>A0A7W6LQ06_9SPHN</name>
<protein>
    <recommendedName>
        <fullName evidence="3">RHS repeat protein</fullName>
    </recommendedName>
</protein>
<dbReference type="AlphaFoldDB" id="A0A7W6LQ06"/>